<evidence type="ECO:0000313" key="1">
    <source>
        <dbReference type="EMBL" id="GAV04620.1"/>
    </source>
</evidence>
<organism evidence="1 2">
    <name type="scientific">Ramazzottius varieornatus</name>
    <name type="common">Water bear</name>
    <name type="synonym">Tardigrade</name>
    <dbReference type="NCBI Taxonomy" id="947166"/>
    <lineage>
        <taxon>Eukaryota</taxon>
        <taxon>Metazoa</taxon>
        <taxon>Ecdysozoa</taxon>
        <taxon>Tardigrada</taxon>
        <taxon>Eutardigrada</taxon>
        <taxon>Parachela</taxon>
        <taxon>Hypsibioidea</taxon>
        <taxon>Ramazzottiidae</taxon>
        <taxon>Ramazzottius</taxon>
    </lineage>
</organism>
<protein>
    <submittedName>
        <fullName evidence="1">Uncharacterized protein</fullName>
    </submittedName>
</protein>
<evidence type="ECO:0000313" key="2">
    <source>
        <dbReference type="Proteomes" id="UP000186922"/>
    </source>
</evidence>
<dbReference type="EMBL" id="BDGG01000011">
    <property type="protein sequence ID" value="GAV04620.1"/>
    <property type="molecule type" value="Genomic_DNA"/>
</dbReference>
<gene>
    <name evidence="1" type="primary">RvY_14881-1</name>
    <name evidence="1" type="synonym">RvY_14881.1</name>
    <name evidence="1" type="ORF">RvY_14881</name>
</gene>
<reference evidence="1 2" key="1">
    <citation type="journal article" date="2016" name="Nat. Commun.">
        <title>Extremotolerant tardigrade genome and improved radiotolerance of human cultured cells by tardigrade-unique protein.</title>
        <authorList>
            <person name="Hashimoto T."/>
            <person name="Horikawa D.D."/>
            <person name="Saito Y."/>
            <person name="Kuwahara H."/>
            <person name="Kozuka-Hata H."/>
            <person name="Shin-I T."/>
            <person name="Minakuchi Y."/>
            <person name="Ohishi K."/>
            <person name="Motoyama A."/>
            <person name="Aizu T."/>
            <person name="Enomoto A."/>
            <person name="Kondo K."/>
            <person name="Tanaka S."/>
            <person name="Hara Y."/>
            <person name="Koshikawa S."/>
            <person name="Sagara H."/>
            <person name="Miura T."/>
            <person name="Yokobori S."/>
            <person name="Miyagawa K."/>
            <person name="Suzuki Y."/>
            <person name="Kubo T."/>
            <person name="Oyama M."/>
            <person name="Kohara Y."/>
            <person name="Fujiyama A."/>
            <person name="Arakawa K."/>
            <person name="Katayama T."/>
            <person name="Toyoda A."/>
            <person name="Kunieda T."/>
        </authorList>
    </citation>
    <scope>NUCLEOTIDE SEQUENCE [LARGE SCALE GENOMIC DNA]</scope>
    <source>
        <strain evidence="1 2">YOKOZUNA-1</strain>
    </source>
</reference>
<feature type="non-terminal residue" evidence="1">
    <location>
        <position position="1"/>
    </location>
</feature>
<accession>A0A1D1VSX0</accession>
<sequence length="63" mass="7482">RNLSCKLCKFEKVTHEPHKSSVNFWWRVLYFAEIQPAETSTLLPSKFELIVSFTHFIILMEIP</sequence>
<dbReference type="AlphaFoldDB" id="A0A1D1VSX0"/>
<name>A0A1D1VSX0_RAMVA</name>
<proteinExistence type="predicted"/>
<comment type="caution">
    <text evidence="1">The sequence shown here is derived from an EMBL/GenBank/DDBJ whole genome shotgun (WGS) entry which is preliminary data.</text>
</comment>
<keyword evidence="2" id="KW-1185">Reference proteome</keyword>
<dbReference type="Proteomes" id="UP000186922">
    <property type="component" value="Unassembled WGS sequence"/>
</dbReference>